<protein>
    <submittedName>
        <fullName evidence="3">Uncharacterized protein</fullName>
    </submittedName>
</protein>
<dbReference type="Proteomes" id="UP001499863">
    <property type="component" value="Unassembled WGS sequence"/>
</dbReference>
<comment type="caution">
    <text evidence="3">The sequence shown here is derived from an EMBL/GenBank/DDBJ whole genome shotgun (WGS) entry which is preliminary data.</text>
</comment>
<keyword evidence="4" id="KW-1185">Reference proteome</keyword>
<feature type="compositionally biased region" description="Basic and acidic residues" evidence="1">
    <location>
        <begin position="152"/>
        <end position="164"/>
    </location>
</feature>
<feature type="region of interest" description="Disordered" evidence="1">
    <location>
        <begin position="113"/>
        <end position="177"/>
    </location>
</feature>
<evidence type="ECO:0000313" key="3">
    <source>
        <dbReference type="EMBL" id="GAA1395189.1"/>
    </source>
</evidence>
<feature type="transmembrane region" description="Helical" evidence="2">
    <location>
        <begin position="26"/>
        <end position="45"/>
    </location>
</feature>
<proteinExistence type="predicted"/>
<sequence length="177" mass="17843">MLRRVKGAGRGLGCAVRRRGPRADGAGLIAVLAAMAGSALLLPAAPGRPRCVQGRLWLVKGRRMLIAVLAATARTGPGCSWLGPAARPYAGGQRGAGAGVEGLGDLAGPARPVAGPLSRGRRSPCGSGGLAGPGWGSGTGREQDGTGFPCGRDGRRHTVEDRNGPARTAGHQKEFPS</sequence>
<reference evidence="3 4" key="1">
    <citation type="journal article" date="2019" name="Int. J. Syst. Evol. Microbiol.">
        <title>The Global Catalogue of Microorganisms (GCM) 10K type strain sequencing project: providing services to taxonomists for standard genome sequencing and annotation.</title>
        <authorList>
            <consortium name="The Broad Institute Genomics Platform"/>
            <consortium name="The Broad Institute Genome Sequencing Center for Infectious Disease"/>
            <person name="Wu L."/>
            <person name="Ma J."/>
        </authorList>
    </citation>
    <scope>NUCLEOTIDE SEQUENCE [LARGE SCALE GENOMIC DNA]</scope>
    <source>
        <strain evidence="3 4">JCM 12393</strain>
    </source>
</reference>
<keyword evidence="2" id="KW-1133">Transmembrane helix</keyword>
<organism evidence="3 4">
    <name type="scientific">Kitasatospora putterlickiae</name>
    <dbReference type="NCBI Taxonomy" id="221725"/>
    <lineage>
        <taxon>Bacteria</taxon>
        <taxon>Bacillati</taxon>
        <taxon>Actinomycetota</taxon>
        <taxon>Actinomycetes</taxon>
        <taxon>Kitasatosporales</taxon>
        <taxon>Streptomycetaceae</taxon>
        <taxon>Kitasatospora</taxon>
    </lineage>
</organism>
<feature type="compositionally biased region" description="Gly residues" evidence="1">
    <location>
        <begin position="126"/>
        <end position="139"/>
    </location>
</feature>
<dbReference type="EMBL" id="BAAAKJ010000158">
    <property type="protein sequence ID" value="GAA1395189.1"/>
    <property type="molecule type" value="Genomic_DNA"/>
</dbReference>
<evidence type="ECO:0000313" key="4">
    <source>
        <dbReference type="Proteomes" id="UP001499863"/>
    </source>
</evidence>
<evidence type="ECO:0000256" key="2">
    <source>
        <dbReference type="SAM" id="Phobius"/>
    </source>
</evidence>
<accession>A0ABN1Y1D6</accession>
<keyword evidence="2" id="KW-0472">Membrane</keyword>
<gene>
    <name evidence="3" type="ORF">GCM10009639_30070</name>
</gene>
<name>A0ABN1Y1D6_9ACTN</name>
<evidence type="ECO:0000256" key="1">
    <source>
        <dbReference type="SAM" id="MobiDB-lite"/>
    </source>
</evidence>
<keyword evidence="2" id="KW-0812">Transmembrane</keyword>